<dbReference type="Proteomes" id="UP000002852">
    <property type="component" value="Unassembled WGS sequence"/>
</dbReference>
<evidence type="ECO:0000256" key="1">
    <source>
        <dbReference type="ARBA" id="ARBA00022588"/>
    </source>
</evidence>
<feature type="domain" description="B30.2/SPRY" evidence="11">
    <location>
        <begin position="557"/>
        <end position="743"/>
    </location>
</feature>
<evidence type="ECO:0000256" key="3">
    <source>
        <dbReference type="ARBA" id="ARBA00022771"/>
    </source>
</evidence>
<dbReference type="PANTHER" id="PTHR25465">
    <property type="entry name" value="B-BOX DOMAIN CONTAINING"/>
    <property type="match status" value="1"/>
</dbReference>
<dbReference type="CDD" id="cd19769">
    <property type="entry name" value="Bbox2_TRIM16-like"/>
    <property type="match status" value="1"/>
</dbReference>
<dbReference type="PROSITE" id="PS50089">
    <property type="entry name" value="ZF_RING_2"/>
    <property type="match status" value="1"/>
</dbReference>
<dbReference type="InterPro" id="IPR058030">
    <property type="entry name" value="TRIM8/14/16/25/29/45/65_CC"/>
</dbReference>
<keyword evidence="5" id="KW-0391">Immunity</keyword>
<dbReference type="InterPro" id="IPR003879">
    <property type="entry name" value="Butyrophylin_SPRY"/>
</dbReference>
<accession>M4B0Z9</accession>
<evidence type="ECO:0000256" key="8">
    <source>
        <dbReference type="SAM" id="MobiDB-lite"/>
    </source>
</evidence>
<feature type="region of interest" description="Disordered" evidence="8">
    <location>
        <begin position="496"/>
        <end position="534"/>
    </location>
</feature>
<dbReference type="SMART" id="SM00449">
    <property type="entry name" value="SPRY"/>
    <property type="match status" value="1"/>
</dbReference>
<feature type="region of interest" description="Disordered" evidence="8">
    <location>
        <begin position="426"/>
        <end position="462"/>
    </location>
</feature>
<reference evidence="13" key="1">
    <citation type="submission" date="2012-01" db="EMBL/GenBank/DDBJ databases">
        <authorList>
            <person name="Walter R."/>
            <person name="Schartl M."/>
            <person name="Warren W."/>
        </authorList>
    </citation>
    <scope>NUCLEOTIDE SEQUENCE [LARGE SCALE GENOMIC DNA]</scope>
    <source>
        <strain evidence="13">JP 163 A</strain>
    </source>
</reference>
<dbReference type="SMART" id="SM00336">
    <property type="entry name" value="BBOX"/>
    <property type="match status" value="1"/>
</dbReference>
<dbReference type="GO" id="GO:0005737">
    <property type="term" value="C:cytoplasm"/>
    <property type="evidence" value="ECO:0007669"/>
    <property type="project" value="UniProtKB-ARBA"/>
</dbReference>
<keyword evidence="7" id="KW-0175">Coiled coil</keyword>
<feature type="compositionally biased region" description="Low complexity" evidence="8">
    <location>
        <begin position="496"/>
        <end position="507"/>
    </location>
</feature>
<dbReference type="SMART" id="SM00184">
    <property type="entry name" value="RING"/>
    <property type="match status" value="1"/>
</dbReference>
<keyword evidence="13" id="KW-1185">Reference proteome</keyword>
<dbReference type="PANTHER" id="PTHR25465:SF5">
    <property type="entry name" value="E3 UBIQUITIN_ISG15 LIGASE TRIM25-RELATED"/>
    <property type="match status" value="1"/>
</dbReference>
<reference evidence="13" key="2">
    <citation type="journal article" date="2013" name="Nat. Genet.">
        <title>The genome of the platyfish, Xiphophorus maculatus, provides insights into evolutionary adaptation and several complex traits.</title>
        <authorList>
            <person name="Schartl M."/>
            <person name="Walter R.B."/>
            <person name="Shen Y."/>
            <person name="Garcia T."/>
            <person name="Catchen J."/>
            <person name="Amores A."/>
            <person name="Braasch I."/>
            <person name="Chalopin D."/>
            <person name="Volff J.N."/>
            <person name="Lesch K.P."/>
            <person name="Bisazza A."/>
            <person name="Minx P."/>
            <person name="Hillier L."/>
            <person name="Wilson R.K."/>
            <person name="Fuerstenberg S."/>
            <person name="Boore J."/>
            <person name="Searle S."/>
            <person name="Postlethwait J.H."/>
            <person name="Warren W.C."/>
        </authorList>
    </citation>
    <scope>NUCLEOTIDE SEQUENCE [LARGE SCALE GENOMIC DNA]</scope>
    <source>
        <strain evidence="13">JP 163 A</strain>
    </source>
</reference>
<dbReference type="PROSITE" id="PS50188">
    <property type="entry name" value="B302_SPRY"/>
    <property type="match status" value="1"/>
</dbReference>
<organism evidence="12 13">
    <name type="scientific">Xiphophorus maculatus</name>
    <name type="common">Southern platyfish</name>
    <name type="synonym">Platypoecilus maculatus</name>
    <dbReference type="NCBI Taxonomy" id="8083"/>
    <lineage>
        <taxon>Eukaryota</taxon>
        <taxon>Metazoa</taxon>
        <taxon>Chordata</taxon>
        <taxon>Craniata</taxon>
        <taxon>Vertebrata</taxon>
        <taxon>Euteleostomi</taxon>
        <taxon>Actinopterygii</taxon>
        <taxon>Neopterygii</taxon>
        <taxon>Teleostei</taxon>
        <taxon>Neoteleostei</taxon>
        <taxon>Acanthomorphata</taxon>
        <taxon>Ovalentaria</taxon>
        <taxon>Atherinomorphae</taxon>
        <taxon>Cyprinodontiformes</taxon>
        <taxon>Poeciliidae</taxon>
        <taxon>Poeciliinae</taxon>
        <taxon>Xiphophorus</taxon>
    </lineage>
</organism>
<protein>
    <submittedName>
        <fullName evidence="12">E3 ubiquitin/ISG15 ligase TRIM25-like</fullName>
    </submittedName>
</protein>
<keyword evidence="2" id="KW-0479">Metal-binding</keyword>
<dbReference type="PROSITE" id="PS00518">
    <property type="entry name" value="ZF_RING_1"/>
    <property type="match status" value="1"/>
</dbReference>
<dbReference type="Gene3D" id="3.30.160.60">
    <property type="entry name" value="Classic Zinc Finger"/>
    <property type="match status" value="1"/>
</dbReference>
<dbReference type="Pfam" id="PF00622">
    <property type="entry name" value="SPRY"/>
    <property type="match status" value="1"/>
</dbReference>
<dbReference type="AlphaFoldDB" id="M4B0Z9"/>
<dbReference type="GO" id="GO:0008270">
    <property type="term" value="F:zinc ion binding"/>
    <property type="evidence" value="ECO:0007669"/>
    <property type="project" value="UniProtKB-KW"/>
</dbReference>
<dbReference type="Pfam" id="PF15227">
    <property type="entry name" value="zf-C3HC4_4"/>
    <property type="match status" value="1"/>
</dbReference>
<dbReference type="InterPro" id="IPR001841">
    <property type="entry name" value="Znf_RING"/>
</dbReference>
<dbReference type="Pfam" id="PF00643">
    <property type="entry name" value="zf-B_box"/>
    <property type="match status" value="1"/>
</dbReference>
<dbReference type="InterPro" id="IPR006574">
    <property type="entry name" value="PRY"/>
</dbReference>
<feature type="domain" description="RING-type" evidence="9">
    <location>
        <begin position="54"/>
        <end position="97"/>
    </location>
</feature>
<dbReference type="InterPro" id="IPR051051">
    <property type="entry name" value="E3_ubiq-ligase_TRIM/RNF"/>
</dbReference>
<dbReference type="InterPro" id="IPR013320">
    <property type="entry name" value="ConA-like_dom_sf"/>
</dbReference>
<dbReference type="InterPro" id="IPR043136">
    <property type="entry name" value="B30.2/SPRY_sf"/>
</dbReference>
<dbReference type="GeneTree" id="ENSGT01150000286950"/>
<dbReference type="InterPro" id="IPR013083">
    <property type="entry name" value="Znf_RING/FYVE/PHD"/>
</dbReference>
<evidence type="ECO:0000256" key="4">
    <source>
        <dbReference type="ARBA" id="ARBA00022833"/>
    </source>
</evidence>
<feature type="compositionally biased region" description="Polar residues" evidence="8">
    <location>
        <begin position="515"/>
        <end position="524"/>
    </location>
</feature>
<dbReference type="SUPFAM" id="SSF57850">
    <property type="entry name" value="RING/U-box"/>
    <property type="match status" value="1"/>
</dbReference>
<dbReference type="InterPro" id="IPR000315">
    <property type="entry name" value="Znf_B-box"/>
</dbReference>
<dbReference type="PROSITE" id="PS50119">
    <property type="entry name" value="ZF_BBOX"/>
    <property type="match status" value="1"/>
</dbReference>
<evidence type="ECO:0000313" key="13">
    <source>
        <dbReference type="Proteomes" id="UP000002852"/>
    </source>
</evidence>
<dbReference type="InterPro" id="IPR017907">
    <property type="entry name" value="Znf_RING_CS"/>
</dbReference>
<dbReference type="Gene3D" id="2.60.120.920">
    <property type="match status" value="1"/>
</dbReference>
<proteinExistence type="predicted"/>
<feature type="coiled-coil region" evidence="7">
    <location>
        <begin position="301"/>
        <end position="335"/>
    </location>
</feature>
<evidence type="ECO:0000313" key="12">
    <source>
        <dbReference type="Ensembl" id="ENSXMAP00000020395.1"/>
    </source>
</evidence>
<dbReference type="OMA" id="EFLPYAC"/>
<dbReference type="eggNOG" id="KOG2177">
    <property type="taxonomic scope" value="Eukaryota"/>
</dbReference>
<dbReference type="GO" id="GO:0045087">
    <property type="term" value="P:innate immune response"/>
    <property type="evidence" value="ECO:0007669"/>
    <property type="project" value="UniProtKB-KW"/>
</dbReference>
<dbReference type="SUPFAM" id="SSF57845">
    <property type="entry name" value="B-box zinc-binding domain"/>
    <property type="match status" value="1"/>
</dbReference>
<evidence type="ECO:0000259" key="10">
    <source>
        <dbReference type="PROSITE" id="PS50119"/>
    </source>
</evidence>
<dbReference type="InterPro" id="IPR003877">
    <property type="entry name" value="SPRY_dom"/>
</dbReference>
<feature type="domain" description="B box-type" evidence="10">
    <location>
        <begin position="188"/>
        <end position="228"/>
    </location>
</feature>
<evidence type="ECO:0000256" key="6">
    <source>
        <dbReference type="PROSITE-ProRule" id="PRU00024"/>
    </source>
</evidence>
<dbReference type="InterPro" id="IPR001870">
    <property type="entry name" value="B30.2/SPRY"/>
</dbReference>
<dbReference type="SMART" id="SM00589">
    <property type="entry name" value="PRY"/>
    <property type="match status" value="1"/>
</dbReference>
<sequence length="743" mass="83428">MQRQADQLAPPAAPCSLTQLSRQQQLRLLQVLFCCEAGRMAQRGISLDEDMLRCSICLDLLKDPVTIPCGHNYCSECIKNHWKQQDQKAIYSCPQCREVFTPRPVVGKNTMLAELVEEIKKVALRDAPCLHQYVGPGDVSCDFCTGRKMKATKSCLQCLASYCDLHLQPHYDSPAFKTHKLVTASADIQENICSLHNKMKEIFCRSDQRTICFLCSMDEHKGHDTVSAAAERTEWQQELGARRQDIWQRVQDREEALKLLQKEGDIITGSASDTVENIQAMFKQLLQLLAQRSYDIQQLIGSQQEAEMRQVEELQQRVQQEISELTRRDQELEKLAHTEDHVQFLRRYPSLISLGPSTNSPINIRSPNYFNQITYAVTELIQKLQDTLRQEWTRIAMTTAALPQTPAHHGIPPSPQAILSKVGSLELPPKIHPKPERPKDSAPAAPPPLTKSKTAPRPPRRLKSFDDKVLIPSAYSNIIPTAQFHTSSMEFKMLKPTYPTHPTPGTHLQKGPKVSSPTYPTPDQSKGPLSDLTEGENTFTSPLGYPSLDKFKVLPPAAPNHTPGEPKMRTEFLPYACRLHLDPNTANKMLVLSGQNMRVTRGKKKQSYPNHPERFTDRFQVLSREGLTGRCYWEVEWSGIVSVAVAYKHIVRAGGTSGFGDNKMSWALYCHNNKYIHDGRSLDLPGPPCSRIGVYLDHEAGVLSFYSISSTMALLHQVQAVFTQPLHAGICVGSGSAELLQLL</sequence>
<dbReference type="Gene3D" id="4.10.830.40">
    <property type="match status" value="1"/>
</dbReference>
<evidence type="ECO:0000256" key="2">
    <source>
        <dbReference type="ARBA" id="ARBA00022723"/>
    </source>
</evidence>
<evidence type="ECO:0000259" key="9">
    <source>
        <dbReference type="PROSITE" id="PS50089"/>
    </source>
</evidence>
<name>M4B0Z9_XIPMA</name>
<evidence type="ECO:0000256" key="7">
    <source>
        <dbReference type="SAM" id="Coils"/>
    </source>
</evidence>
<dbReference type="OrthoDB" id="6270329at2759"/>
<dbReference type="PRINTS" id="PR01407">
    <property type="entry name" value="BUTYPHLNCDUF"/>
</dbReference>
<evidence type="ECO:0000259" key="11">
    <source>
        <dbReference type="PROSITE" id="PS50188"/>
    </source>
</evidence>
<dbReference type="Gene3D" id="3.30.40.10">
    <property type="entry name" value="Zinc/RING finger domain, C3HC4 (zinc finger)"/>
    <property type="match status" value="1"/>
</dbReference>
<reference evidence="12" key="3">
    <citation type="submission" date="2025-08" db="UniProtKB">
        <authorList>
            <consortium name="Ensembl"/>
        </authorList>
    </citation>
    <scope>IDENTIFICATION</scope>
    <source>
        <strain evidence="12">JP 163 A</strain>
    </source>
</reference>
<dbReference type="InParanoid" id="M4B0Z9"/>
<dbReference type="SUPFAM" id="SSF49899">
    <property type="entry name" value="Concanavalin A-like lectins/glucanases"/>
    <property type="match status" value="1"/>
</dbReference>
<dbReference type="Ensembl" id="ENSXMAT00000020423.2">
    <property type="protein sequence ID" value="ENSXMAP00000020395.1"/>
    <property type="gene ID" value="ENSXMAG00000020349.2"/>
</dbReference>
<keyword evidence="3 6" id="KW-0863">Zinc-finger</keyword>
<dbReference type="Pfam" id="PF13765">
    <property type="entry name" value="PRY"/>
    <property type="match status" value="1"/>
</dbReference>
<dbReference type="CDD" id="cd16040">
    <property type="entry name" value="SPRY_PRY_SNTX"/>
    <property type="match status" value="1"/>
</dbReference>
<evidence type="ECO:0000256" key="5">
    <source>
        <dbReference type="ARBA" id="ARBA00022859"/>
    </source>
</evidence>
<keyword evidence="4" id="KW-0862">Zinc</keyword>
<dbReference type="Pfam" id="PF25600">
    <property type="entry name" value="TRIM_CC"/>
    <property type="match status" value="1"/>
</dbReference>
<dbReference type="HOGENOM" id="CLU_013137_0_2_1"/>
<reference evidence="12" key="4">
    <citation type="submission" date="2025-09" db="UniProtKB">
        <authorList>
            <consortium name="Ensembl"/>
        </authorList>
    </citation>
    <scope>IDENTIFICATION</scope>
    <source>
        <strain evidence="12">JP 163 A</strain>
    </source>
</reference>
<keyword evidence="1" id="KW-0399">Innate immunity</keyword>